<dbReference type="EC" id="2.7.8.5" evidence="5"/>
<keyword evidence="7" id="KW-0444">Lipid biosynthesis</keyword>
<evidence type="ECO:0000256" key="6">
    <source>
        <dbReference type="ARBA" id="ARBA00014944"/>
    </source>
</evidence>
<feature type="transmembrane region" description="Helical" evidence="17">
    <location>
        <begin position="134"/>
        <end position="154"/>
    </location>
</feature>
<evidence type="ECO:0000256" key="12">
    <source>
        <dbReference type="ARBA" id="ARBA00023136"/>
    </source>
</evidence>
<evidence type="ECO:0000256" key="7">
    <source>
        <dbReference type="ARBA" id="ARBA00022516"/>
    </source>
</evidence>
<gene>
    <name evidence="18" type="ORF">IHQ68_08540</name>
</gene>
<keyword evidence="11" id="KW-0443">Lipid metabolism</keyword>
<evidence type="ECO:0000256" key="1">
    <source>
        <dbReference type="ARBA" id="ARBA00004141"/>
    </source>
</evidence>
<comment type="caution">
    <text evidence="18">The sequence shown here is derived from an EMBL/GenBank/DDBJ whole genome shotgun (WGS) entry which is preliminary data.</text>
</comment>
<feature type="transmembrane region" description="Helical" evidence="17">
    <location>
        <begin position="101"/>
        <end position="122"/>
    </location>
</feature>
<comment type="pathway">
    <text evidence="2">Phospholipid metabolism; phosphatidylglycerol biosynthesis; phosphatidylglycerol from CDP-diacylglycerol: step 1/2.</text>
</comment>
<evidence type="ECO:0000256" key="3">
    <source>
        <dbReference type="ARBA" id="ARBA00005189"/>
    </source>
</evidence>
<dbReference type="PROSITE" id="PS00379">
    <property type="entry name" value="CDP_ALCOHOL_P_TRANSF"/>
    <property type="match status" value="1"/>
</dbReference>
<keyword evidence="19" id="KW-1185">Reference proteome</keyword>
<dbReference type="PIRSF" id="PIRSF000847">
    <property type="entry name" value="Phos_ph_gly_syn"/>
    <property type="match status" value="1"/>
</dbReference>
<evidence type="ECO:0000256" key="14">
    <source>
        <dbReference type="ARBA" id="ARBA00023264"/>
    </source>
</evidence>
<evidence type="ECO:0000256" key="11">
    <source>
        <dbReference type="ARBA" id="ARBA00023098"/>
    </source>
</evidence>
<evidence type="ECO:0000256" key="4">
    <source>
        <dbReference type="ARBA" id="ARBA00010441"/>
    </source>
</evidence>
<dbReference type="PANTHER" id="PTHR14269:SF62">
    <property type="entry name" value="CDP-DIACYLGLYCEROL--GLYCEROL-3-PHOSPHATE 3-PHOSPHATIDYLTRANSFERASE 1, CHLOROPLASTIC"/>
    <property type="match status" value="1"/>
</dbReference>
<evidence type="ECO:0000256" key="2">
    <source>
        <dbReference type="ARBA" id="ARBA00005042"/>
    </source>
</evidence>
<accession>A0ABU1DF85</accession>
<feature type="transmembrane region" description="Helical" evidence="17">
    <location>
        <begin position="78"/>
        <end position="95"/>
    </location>
</feature>
<dbReference type="Gene3D" id="1.20.120.1760">
    <property type="match status" value="1"/>
</dbReference>
<dbReference type="Pfam" id="PF01066">
    <property type="entry name" value="CDP-OH_P_transf"/>
    <property type="match status" value="1"/>
</dbReference>
<evidence type="ECO:0000256" key="15">
    <source>
        <dbReference type="ARBA" id="ARBA00048586"/>
    </source>
</evidence>
<keyword evidence="9 17" id="KW-0812">Transmembrane</keyword>
<dbReference type="InterPro" id="IPR043130">
    <property type="entry name" value="CDP-OH_PTrfase_TM_dom"/>
</dbReference>
<comment type="catalytic activity">
    <reaction evidence="15">
        <text>a CDP-1,2-diacyl-sn-glycerol + sn-glycerol 3-phosphate = a 1,2-diacyl-sn-glycero-3-phospho-(1'-sn-glycero-3'-phosphate) + CMP + H(+)</text>
        <dbReference type="Rhea" id="RHEA:12593"/>
        <dbReference type="ChEBI" id="CHEBI:15378"/>
        <dbReference type="ChEBI" id="CHEBI:57597"/>
        <dbReference type="ChEBI" id="CHEBI:58332"/>
        <dbReference type="ChEBI" id="CHEBI:60110"/>
        <dbReference type="ChEBI" id="CHEBI:60377"/>
        <dbReference type="EC" id="2.7.8.5"/>
    </reaction>
</comment>
<evidence type="ECO:0000313" key="18">
    <source>
        <dbReference type="EMBL" id="MDR4306664.1"/>
    </source>
</evidence>
<evidence type="ECO:0000256" key="10">
    <source>
        <dbReference type="ARBA" id="ARBA00022989"/>
    </source>
</evidence>
<keyword evidence="8 16" id="KW-0808">Transferase</keyword>
<organism evidence="18 19">
    <name type="scientific">Chelatococcus sambhunathii</name>
    <dbReference type="NCBI Taxonomy" id="363953"/>
    <lineage>
        <taxon>Bacteria</taxon>
        <taxon>Pseudomonadati</taxon>
        <taxon>Pseudomonadota</taxon>
        <taxon>Alphaproteobacteria</taxon>
        <taxon>Hyphomicrobiales</taxon>
        <taxon>Chelatococcaceae</taxon>
        <taxon>Chelatococcus</taxon>
    </lineage>
</organism>
<dbReference type="InterPro" id="IPR048254">
    <property type="entry name" value="CDP_ALCOHOL_P_TRANSF_CS"/>
</dbReference>
<name>A0ABU1DF85_9HYPH</name>
<keyword evidence="13" id="KW-0594">Phospholipid biosynthesis</keyword>
<dbReference type="InterPro" id="IPR000462">
    <property type="entry name" value="CDP-OH_P_trans"/>
</dbReference>
<comment type="pathway">
    <text evidence="3">Lipid metabolism.</text>
</comment>
<evidence type="ECO:0000313" key="19">
    <source>
        <dbReference type="Proteomes" id="UP001181622"/>
    </source>
</evidence>
<evidence type="ECO:0000256" key="8">
    <source>
        <dbReference type="ARBA" id="ARBA00022679"/>
    </source>
</evidence>
<evidence type="ECO:0000256" key="5">
    <source>
        <dbReference type="ARBA" id="ARBA00013170"/>
    </source>
</evidence>
<evidence type="ECO:0000256" key="13">
    <source>
        <dbReference type="ARBA" id="ARBA00023209"/>
    </source>
</evidence>
<comment type="similarity">
    <text evidence="4 16">Belongs to the CDP-alcohol phosphatidyltransferase class-I family.</text>
</comment>
<keyword evidence="12 17" id="KW-0472">Membrane</keyword>
<proteinExistence type="inferred from homology"/>
<reference evidence="18" key="1">
    <citation type="submission" date="2020-10" db="EMBL/GenBank/DDBJ databases">
        <authorList>
            <person name="Abbas A."/>
            <person name="Razzaq R."/>
            <person name="Waqas M."/>
            <person name="Abbas N."/>
            <person name="Nielsen T.K."/>
            <person name="Hansen L.H."/>
            <person name="Hussain S."/>
            <person name="Shahid M."/>
        </authorList>
    </citation>
    <scope>NUCLEOTIDE SEQUENCE</scope>
    <source>
        <strain evidence="18">S14</strain>
    </source>
</reference>
<dbReference type="EMBL" id="JADBEO010000014">
    <property type="protein sequence ID" value="MDR4306664.1"/>
    <property type="molecule type" value="Genomic_DNA"/>
</dbReference>
<evidence type="ECO:0000256" key="9">
    <source>
        <dbReference type="ARBA" id="ARBA00022692"/>
    </source>
</evidence>
<dbReference type="InterPro" id="IPR050324">
    <property type="entry name" value="CDP-alcohol_PTase-I"/>
</dbReference>
<dbReference type="PANTHER" id="PTHR14269">
    <property type="entry name" value="CDP-DIACYLGLYCEROL--GLYCEROL-3-PHOSPHATE 3-PHOSPHATIDYLTRANSFERASE-RELATED"/>
    <property type="match status" value="1"/>
</dbReference>
<keyword evidence="10 17" id="KW-1133">Transmembrane helix</keyword>
<comment type="subcellular location">
    <subcellularLocation>
        <location evidence="1">Membrane</location>
        <topology evidence="1">Multi-pass membrane protein</topology>
    </subcellularLocation>
</comment>
<protein>
    <recommendedName>
        <fullName evidence="6">CDP-diacylglycerol--glycerol-3-phosphate 3-phosphatidyltransferase</fullName>
        <ecNumber evidence="5">2.7.8.5</ecNumber>
    </recommendedName>
</protein>
<keyword evidence="14" id="KW-1208">Phospholipid metabolism</keyword>
<evidence type="ECO:0000256" key="17">
    <source>
        <dbReference type="SAM" id="Phobius"/>
    </source>
</evidence>
<evidence type="ECO:0000256" key="16">
    <source>
        <dbReference type="RuleBase" id="RU003750"/>
    </source>
</evidence>
<dbReference type="InterPro" id="IPR004570">
    <property type="entry name" value="Phosphatidylglycerol_P_synth"/>
</dbReference>
<dbReference type="Proteomes" id="UP001181622">
    <property type="component" value="Unassembled WGS sequence"/>
</dbReference>
<feature type="transmembrane region" description="Helical" evidence="17">
    <location>
        <begin position="166"/>
        <end position="185"/>
    </location>
</feature>
<sequence>MDEAPRLVRRRASRVNLPNLLTIGRVFAVPLVIWLIAGGELFWAFWLFTAAAITDGIDGAIARAWNQRTELGAYLDPVADKALLMSIYVTLAIIGEIPRSVAILVVFRDLVIIGAVILSWLIEKPLPIEPLKISKLNTFAQIVFAGVVLGSNGFGLDLGRVEQAGAWLVGGLTLASAGAYLAAFIRHMALDKS</sequence>